<dbReference type="OrthoDB" id="715194at2759"/>
<name>A0A368S5K5_SETIT</name>
<organism evidence="1">
    <name type="scientific">Setaria italica</name>
    <name type="common">Foxtail millet</name>
    <name type="synonym">Panicum italicum</name>
    <dbReference type="NCBI Taxonomy" id="4555"/>
    <lineage>
        <taxon>Eukaryota</taxon>
        <taxon>Viridiplantae</taxon>
        <taxon>Streptophyta</taxon>
        <taxon>Embryophyta</taxon>
        <taxon>Tracheophyta</taxon>
        <taxon>Spermatophyta</taxon>
        <taxon>Magnoliopsida</taxon>
        <taxon>Liliopsida</taxon>
        <taxon>Poales</taxon>
        <taxon>Poaceae</taxon>
        <taxon>PACMAD clade</taxon>
        <taxon>Panicoideae</taxon>
        <taxon>Panicodae</taxon>
        <taxon>Paniceae</taxon>
        <taxon>Cenchrinae</taxon>
        <taxon>Setaria</taxon>
    </lineage>
</organism>
<proteinExistence type="predicted"/>
<protein>
    <submittedName>
        <fullName evidence="1">Uncharacterized protein</fullName>
    </submittedName>
</protein>
<sequence>MRGNVIEALHDPTAEVCIMSKYLMDTLVGNKPLTSIDKYFRSPSGFFFESWGLARDVPIIIDKIEVCLDFHIFDILNFYLLLGYLLEKLLGEDASQGSLDEKLRETASAIATSCLENPMAKPHPKKNPLKKVMRVSPFVLSEPVPFKVAEFAAPKECNSEETLHICGDERSPSPSIEFEPLHAGQYHVVFDHDRESTLIFHDESLEMENPWAMEFCEVLTLESKGKDSIDGHGSFILEMPLEPCSFNASPELATLCALSMHEDYNHLKVLPCKKFRRLVVDAYAYHKHCKFCGGSLALTLQLKLQ</sequence>
<dbReference type="EMBL" id="CM003535">
    <property type="protein sequence ID" value="RCV37715.1"/>
    <property type="molecule type" value="Genomic_DNA"/>
</dbReference>
<reference evidence="1" key="2">
    <citation type="submission" date="2015-07" db="EMBL/GenBank/DDBJ databases">
        <authorList>
            <person name="Noorani M."/>
        </authorList>
    </citation>
    <scope>NUCLEOTIDE SEQUENCE</scope>
    <source>
        <strain evidence="1">Yugu1</strain>
    </source>
</reference>
<reference evidence="1" key="1">
    <citation type="journal article" date="2012" name="Nat. Biotechnol.">
        <title>Reference genome sequence of the model plant Setaria.</title>
        <authorList>
            <person name="Bennetzen J.L."/>
            <person name="Schmutz J."/>
            <person name="Wang H."/>
            <person name="Percifield R."/>
            <person name="Hawkins J."/>
            <person name="Pontaroli A.C."/>
            <person name="Estep M."/>
            <person name="Feng L."/>
            <person name="Vaughn J.N."/>
            <person name="Grimwood J."/>
            <person name="Jenkins J."/>
            <person name="Barry K."/>
            <person name="Lindquist E."/>
            <person name="Hellsten U."/>
            <person name="Deshpande S."/>
            <person name="Wang X."/>
            <person name="Wu X."/>
            <person name="Mitros T."/>
            <person name="Triplett J."/>
            <person name="Yang X."/>
            <person name="Ye C.Y."/>
            <person name="Mauro-Herrera M."/>
            <person name="Wang L."/>
            <person name="Li P."/>
            <person name="Sharma M."/>
            <person name="Sharma R."/>
            <person name="Ronald P.C."/>
            <person name="Panaud O."/>
            <person name="Kellogg E.A."/>
            <person name="Brutnell T.P."/>
            <person name="Doust A.N."/>
            <person name="Tuskan G.A."/>
            <person name="Rokhsar D."/>
            <person name="Devos K.M."/>
        </authorList>
    </citation>
    <scope>NUCLEOTIDE SEQUENCE [LARGE SCALE GENOMIC DNA]</scope>
    <source>
        <strain evidence="1">Yugu1</strain>
    </source>
</reference>
<dbReference type="AlphaFoldDB" id="A0A368S5K5"/>
<evidence type="ECO:0000313" key="1">
    <source>
        <dbReference type="EMBL" id="RCV37715.1"/>
    </source>
</evidence>
<accession>A0A368S5K5</accession>
<gene>
    <name evidence="1" type="ORF">SETIT_8G085100v2</name>
</gene>